<reference evidence="2" key="1">
    <citation type="submission" date="2022-05" db="EMBL/GenBank/DDBJ databases">
        <title>Comparative Genomics of Spacecraft Associated Microbes.</title>
        <authorList>
            <person name="Tran M.T."/>
            <person name="Wright A."/>
            <person name="Seuylemezian A."/>
            <person name="Eisen J."/>
            <person name="Coil D."/>
        </authorList>
    </citation>
    <scope>NUCLEOTIDE SEQUENCE</scope>
    <source>
        <strain evidence="2">214.1.1</strain>
    </source>
</reference>
<name>A0A9X2DV13_9BACI</name>
<accession>A0A9X2DV13</accession>
<evidence type="ECO:0000313" key="3">
    <source>
        <dbReference type="Proteomes" id="UP001139179"/>
    </source>
</evidence>
<sequence length="130" mass="15176">MGFLPPTSKRVQFNTSERINEKFALETQLNIERYRYEDQKEIMRRIEALDQEWDTERVLEASASSFILLGTILGLTSHKRWHLLSGVVGYFLLQHSLQGWCPPLPLIRELGIRTANEINEERNALQTLLH</sequence>
<dbReference type="RefSeq" id="WP_035661013.1">
    <property type="nucleotide sequence ID" value="NZ_JAMBOL010000023.1"/>
</dbReference>
<proteinExistence type="predicted"/>
<gene>
    <name evidence="2" type="ORF">M3202_17665</name>
</gene>
<dbReference type="AlphaFoldDB" id="A0A9X2DV13"/>
<dbReference type="Pfam" id="PF11127">
    <property type="entry name" value="YgaP-like_TM"/>
    <property type="match status" value="1"/>
</dbReference>
<dbReference type="Proteomes" id="UP001139179">
    <property type="component" value="Unassembled WGS sequence"/>
</dbReference>
<dbReference type="Gene3D" id="6.10.140.1340">
    <property type="match status" value="1"/>
</dbReference>
<protein>
    <submittedName>
        <fullName evidence="2">DUF2892 domain-containing protein</fullName>
    </submittedName>
</protein>
<evidence type="ECO:0000313" key="2">
    <source>
        <dbReference type="EMBL" id="MCM3715885.1"/>
    </source>
</evidence>
<feature type="domain" description="Inner membrane protein YgaP-like transmembrane" evidence="1">
    <location>
        <begin position="55"/>
        <end position="114"/>
    </location>
</feature>
<organism evidence="2 3">
    <name type="scientific">Halalkalibacter oceani</name>
    <dbReference type="NCBI Taxonomy" id="1653776"/>
    <lineage>
        <taxon>Bacteria</taxon>
        <taxon>Bacillati</taxon>
        <taxon>Bacillota</taxon>
        <taxon>Bacilli</taxon>
        <taxon>Bacillales</taxon>
        <taxon>Bacillaceae</taxon>
        <taxon>Halalkalibacter</taxon>
    </lineage>
</organism>
<keyword evidence="3" id="KW-1185">Reference proteome</keyword>
<evidence type="ECO:0000259" key="1">
    <source>
        <dbReference type="Pfam" id="PF11127"/>
    </source>
</evidence>
<dbReference type="EMBL" id="JAMBOL010000023">
    <property type="protein sequence ID" value="MCM3715885.1"/>
    <property type="molecule type" value="Genomic_DNA"/>
</dbReference>
<dbReference type="InterPro" id="IPR021309">
    <property type="entry name" value="YgaP-like_TM"/>
</dbReference>
<comment type="caution">
    <text evidence="2">The sequence shown here is derived from an EMBL/GenBank/DDBJ whole genome shotgun (WGS) entry which is preliminary data.</text>
</comment>